<dbReference type="RefSeq" id="WP_085798851.1">
    <property type="nucleotide sequence ID" value="NZ_FWXB01000002.1"/>
</dbReference>
<name>A0A1X7BMY1_9RHOB</name>
<feature type="binding site" evidence="5">
    <location>
        <position position="96"/>
    </location>
    <ligand>
        <name>Cu cation</name>
        <dbReference type="ChEBI" id="CHEBI:23378"/>
    </ligand>
</feature>
<dbReference type="InterPro" id="IPR035668">
    <property type="entry name" value="Amicyanin"/>
</dbReference>
<gene>
    <name evidence="7" type="primary">mauC</name>
    <name evidence="7" type="ORF">ROA7745_00678</name>
</gene>
<dbReference type="PANTHER" id="PTHR36507:SF1">
    <property type="entry name" value="BLL1555 PROTEIN"/>
    <property type="match status" value="1"/>
</dbReference>
<dbReference type="SUPFAM" id="SSF49503">
    <property type="entry name" value="Cupredoxins"/>
    <property type="match status" value="1"/>
</dbReference>
<dbReference type="InterPro" id="IPR002386">
    <property type="entry name" value="Amicyanin/Pseudoazurin"/>
</dbReference>
<evidence type="ECO:0000313" key="7">
    <source>
        <dbReference type="EMBL" id="SMC10870.1"/>
    </source>
</evidence>
<dbReference type="AlphaFoldDB" id="A0A1X7BMY1"/>
<evidence type="ECO:0000259" key="6">
    <source>
        <dbReference type="Pfam" id="PF13473"/>
    </source>
</evidence>
<dbReference type="PRINTS" id="PR00155">
    <property type="entry name" value="AMICYANIN"/>
</dbReference>
<accession>A0A1X7BMY1</accession>
<keyword evidence="8" id="KW-1185">Reference proteome</keyword>
<dbReference type="GO" id="GO:0005507">
    <property type="term" value="F:copper ion binding"/>
    <property type="evidence" value="ECO:0007669"/>
    <property type="project" value="InterPro"/>
</dbReference>
<dbReference type="Proteomes" id="UP000193224">
    <property type="component" value="Unassembled WGS sequence"/>
</dbReference>
<dbReference type="EMBL" id="FWXB01000002">
    <property type="protein sequence ID" value="SMC10870.1"/>
    <property type="molecule type" value="Genomic_DNA"/>
</dbReference>
<evidence type="ECO:0000256" key="2">
    <source>
        <dbReference type="ARBA" id="ARBA00022448"/>
    </source>
</evidence>
<dbReference type="Gene3D" id="2.60.40.420">
    <property type="entry name" value="Cupredoxins - blue copper proteins"/>
    <property type="match status" value="1"/>
</dbReference>
<evidence type="ECO:0000256" key="3">
    <source>
        <dbReference type="ARBA" id="ARBA00022764"/>
    </source>
</evidence>
<feature type="domain" description="EfeO-type cupredoxin-like" evidence="6">
    <location>
        <begin position="25"/>
        <end position="108"/>
    </location>
</feature>
<dbReference type="GO" id="GO:0009055">
    <property type="term" value="F:electron transfer activity"/>
    <property type="evidence" value="ECO:0007669"/>
    <property type="project" value="InterPro"/>
</dbReference>
<keyword evidence="3" id="KW-0574">Periplasm</keyword>
<dbReference type="PANTHER" id="PTHR36507">
    <property type="entry name" value="BLL1555 PROTEIN"/>
    <property type="match status" value="1"/>
</dbReference>
<dbReference type="InterPro" id="IPR008972">
    <property type="entry name" value="Cupredoxin"/>
</dbReference>
<keyword evidence="5" id="KW-0479">Metal-binding</keyword>
<dbReference type="InterPro" id="IPR028096">
    <property type="entry name" value="EfeO_Cupredoxin"/>
</dbReference>
<keyword evidence="5" id="KW-0186">Copper</keyword>
<dbReference type="GO" id="GO:0042597">
    <property type="term" value="C:periplasmic space"/>
    <property type="evidence" value="ECO:0007669"/>
    <property type="project" value="UniProtKB-SubCell"/>
</dbReference>
<evidence type="ECO:0000256" key="5">
    <source>
        <dbReference type="PIRSR" id="PIRSR602386-1"/>
    </source>
</evidence>
<dbReference type="Pfam" id="PF13473">
    <property type="entry name" value="Cupredoxin_1"/>
    <property type="match status" value="1"/>
</dbReference>
<dbReference type="InterPro" id="IPR052721">
    <property type="entry name" value="ET_Amicyanin"/>
</dbReference>
<reference evidence="7 8" key="1">
    <citation type="submission" date="2017-03" db="EMBL/GenBank/DDBJ databases">
        <authorList>
            <person name="Afonso C.L."/>
            <person name="Miller P.J."/>
            <person name="Scott M.A."/>
            <person name="Spackman E."/>
            <person name="Goraichik I."/>
            <person name="Dimitrov K.M."/>
            <person name="Suarez D.L."/>
            <person name="Swayne D.E."/>
        </authorList>
    </citation>
    <scope>NUCLEOTIDE SEQUENCE [LARGE SCALE GENOMIC DNA]</scope>
    <source>
        <strain evidence="7 8">CECT 7745</strain>
    </source>
</reference>
<evidence type="ECO:0000256" key="4">
    <source>
        <dbReference type="ARBA" id="ARBA00022982"/>
    </source>
</evidence>
<proteinExistence type="predicted"/>
<feature type="binding site" evidence="5">
    <location>
        <position position="62"/>
    </location>
    <ligand>
        <name>Cu cation</name>
        <dbReference type="ChEBI" id="CHEBI:23378"/>
    </ligand>
</feature>
<comment type="cofactor">
    <cofactor evidence="5">
        <name>Cu cation</name>
        <dbReference type="ChEBI" id="CHEBI:23378"/>
    </cofactor>
    <text evidence="5">Binds 1 copper ion per subunit.</text>
</comment>
<feature type="binding site" evidence="5">
    <location>
        <position position="99"/>
    </location>
    <ligand>
        <name>Cu cation</name>
        <dbReference type="ChEBI" id="CHEBI:23378"/>
    </ligand>
</feature>
<dbReference type="OrthoDB" id="9796416at2"/>
<keyword evidence="2" id="KW-0813">Transport</keyword>
<protein>
    <submittedName>
        <fullName evidence="7">Amicyanin</fullName>
    </submittedName>
</protein>
<sequence length="109" mass="11834">MDRRTFVRGALGGALIPLSPGPIAAQGELREVSIRNFVYEPETLAVKPGDQIRFTNHDLAPHTATADDGSWDTGTLEKGQSVELTVTEEWTGDYFCAHHPAMTAKLIIG</sequence>
<dbReference type="CDD" id="cd13921">
    <property type="entry name" value="Amicyanin"/>
    <property type="match status" value="1"/>
</dbReference>
<organism evidence="7 8">
    <name type="scientific">Roseovarius aestuarii</name>
    <dbReference type="NCBI Taxonomy" id="475083"/>
    <lineage>
        <taxon>Bacteria</taxon>
        <taxon>Pseudomonadati</taxon>
        <taxon>Pseudomonadota</taxon>
        <taxon>Alphaproteobacteria</taxon>
        <taxon>Rhodobacterales</taxon>
        <taxon>Roseobacteraceae</taxon>
        <taxon>Roseovarius</taxon>
    </lineage>
</organism>
<evidence type="ECO:0000313" key="8">
    <source>
        <dbReference type="Proteomes" id="UP000193224"/>
    </source>
</evidence>
<evidence type="ECO:0000256" key="1">
    <source>
        <dbReference type="ARBA" id="ARBA00004418"/>
    </source>
</evidence>
<comment type="subcellular location">
    <subcellularLocation>
        <location evidence="1">Periplasm</location>
    </subcellularLocation>
</comment>
<keyword evidence="4" id="KW-0249">Electron transport</keyword>